<keyword evidence="9" id="KW-1185">Reference proteome</keyword>
<sequence>MMNLVMDLLSGLALFLFGMKYMSDSLQQAAGQKLRGILNRCTTNKYKAVVFGALFTAFIQSSGATTVMEVGFVNAGIMTLGQSVGITFGANIGTTITSQLVSLKLTAVAPFIIFIGAVILSFFKKPLLDKIAAVIFGFGSLFLGINFMTDALQHVPEFHQFDVLFEALNNPVIAVITALIVTTILQSSSVTVSVLVLLAGAGLVEPLPCLFFILGANIGSCTPAVMAAMSASRNAKRAAFIHLMFNVVGLVVFSIILIFAGEHVINGVFAISGAENFKRFVANADTIFKTAQCVILLPCSNLLIKLSRKVIHAKPGEEHDEDEMILKFIGTSGARTPATVLVEVVQEIERMSEMVETNLKLASEALIDKKYETAEEVYKREKYIDYLSHGITEYMVSANRYDLPLKDRERLGGLFHVIIDVERIGDHAVNIMDDALKEKKQKIEFSPDGINELKVMYDKVIEIFEKAREIFVKEDDSTFEEINKLEDTIDQMKIDWQEDHVERMAAGKCSIESGLIFTDLIIGYERIADHAINIAYSILPEKK</sequence>
<dbReference type="InterPro" id="IPR038078">
    <property type="entry name" value="PhoU-like_sf"/>
</dbReference>
<feature type="transmembrane region" description="Helical" evidence="6">
    <location>
        <begin position="131"/>
        <end position="152"/>
    </location>
</feature>
<keyword evidence="3 6" id="KW-0812">Transmembrane</keyword>
<dbReference type="Pfam" id="PF02690">
    <property type="entry name" value="Na_Pi_cotrans"/>
    <property type="match status" value="1"/>
</dbReference>
<evidence type="ECO:0000256" key="5">
    <source>
        <dbReference type="ARBA" id="ARBA00023136"/>
    </source>
</evidence>
<feature type="domain" description="PhoU" evidence="7">
    <location>
        <begin position="348"/>
        <end position="434"/>
    </location>
</feature>
<feature type="transmembrane region" description="Helical" evidence="6">
    <location>
        <begin position="172"/>
        <end position="198"/>
    </location>
</feature>
<dbReference type="InterPro" id="IPR003841">
    <property type="entry name" value="Na/Pi_transpt"/>
</dbReference>
<comment type="subcellular location">
    <subcellularLocation>
        <location evidence="1">Cell membrane</location>
        <topology evidence="1">Multi-pass membrane protein</topology>
    </subcellularLocation>
</comment>
<proteinExistence type="predicted"/>
<keyword evidence="4 6" id="KW-1133">Transmembrane helix</keyword>
<feature type="transmembrane region" description="Helical" evidence="6">
    <location>
        <begin position="238"/>
        <end position="260"/>
    </location>
</feature>
<keyword evidence="5 6" id="KW-0472">Membrane</keyword>
<comment type="caution">
    <text evidence="8">The sequence shown here is derived from an EMBL/GenBank/DDBJ whole genome shotgun (WGS) entry which is preliminary data.</text>
</comment>
<dbReference type="Proteomes" id="UP000597877">
    <property type="component" value="Unassembled WGS sequence"/>
</dbReference>
<organism evidence="8 9">
    <name type="scientific">Eubacterium segne</name>
    <dbReference type="NCBI Taxonomy" id="2763045"/>
    <lineage>
        <taxon>Bacteria</taxon>
        <taxon>Bacillati</taxon>
        <taxon>Bacillota</taxon>
        <taxon>Clostridia</taxon>
        <taxon>Eubacteriales</taxon>
        <taxon>Eubacteriaceae</taxon>
        <taxon>Eubacterium</taxon>
    </lineage>
</organism>
<evidence type="ECO:0000256" key="3">
    <source>
        <dbReference type="ARBA" id="ARBA00022692"/>
    </source>
</evidence>
<evidence type="ECO:0000313" key="9">
    <source>
        <dbReference type="Proteomes" id="UP000597877"/>
    </source>
</evidence>
<dbReference type="NCBIfam" id="NF037997">
    <property type="entry name" value="Na_Pi_symport"/>
    <property type="match status" value="1"/>
</dbReference>
<evidence type="ECO:0000259" key="7">
    <source>
        <dbReference type="Pfam" id="PF01895"/>
    </source>
</evidence>
<protein>
    <submittedName>
        <fullName evidence="8">Na/Pi cotransporter family protein</fullName>
    </submittedName>
</protein>
<dbReference type="Gene3D" id="1.20.58.220">
    <property type="entry name" value="Phosphate transport system protein phou homolog 2, domain 2"/>
    <property type="match status" value="1"/>
</dbReference>
<dbReference type="Pfam" id="PF01895">
    <property type="entry name" value="PhoU"/>
    <property type="match status" value="2"/>
</dbReference>
<dbReference type="PANTHER" id="PTHR10010">
    <property type="entry name" value="SOLUTE CARRIER FAMILY 34 SODIUM PHOSPHATE , MEMBER 2-RELATED"/>
    <property type="match status" value="1"/>
</dbReference>
<gene>
    <name evidence="8" type="ORF">H8S00_09415</name>
</gene>
<evidence type="ECO:0000256" key="1">
    <source>
        <dbReference type="ARBA" id="ARBA00004651"/>
    </source>
</evidence>
<name>A0ABR7F5V4_9FIRM</name>
<dbReference type="InterPro" id="IPR026022">
    <property type="entry name" value="PhoU_dom"/>
</dbReference>
<evidence type="ECO:0000256" key="4">
    <source>
        <dbReference type="ARBA" id="ARBA00022989"/>
    </source>
</evidence>
<feature type="domain" description="PhoU" evidence="7">
    <location>
        <begin position="455"/>
        <end position="537"/>
    </location>
</feature>
<accession>A0ABR7F5V4</accession>
<dbReference type="EMBL" id="JACOOZ010000006">
    <property type="protein sequence ID" value="MBC5668200.1"/>
    <property type="molecule type" value="Genomic_DNA"/>
</dbReference>
<keyword evidence="2" id="KW-1003">Cell membrane</keyword>
<evidence type="ECO:0000313" key="8">
    <source>
        <dbReference type="EMBL" id="MBC5668200.1"/>
    </source>
</evidence>
<reference evidence="8 9" key="1">
    <citation type="submission" date="2020-08" db="EMBL/GenBank/DDBJ databases">
        <title>Genome public.</title>
        <authorList>
            <person name="Liu C."/>
            <person name="Sun Q."/>
        </authorList>
    </citation>
    <scope>NUCLEOTIDE SEQUENCE [LARGE SCALE GENOMIC DNA]</scope>
    <source>
        <strain evidence="8 9">BX4</strain>
    </source>
</reference>
<dbReference type="SUPFAM" id="SSF109755">
    <property type="entry name" value="PhoU-like"/>
    <property type="match status" value="1"/>
</dbReference>
<dbReference type="PANTHER" id="PTHR10010:SF46">
    <property type="entry name" value="SODIUM-DEPENDENT PHOSPHATE TRANSPORT PROTEIN 2B"/>
    <property type="match status" value="1"/>
</dbReference>
<feature type="transmembrane region" description="Helical" evidence="6">
    <location>
        <begin position="105"/>
        <end position="124"/>
    </location>
</feature>
<evidence type="ECO:0000256" key="2">
    <source>
        <dbReference type="ARBA" id="ARBA00022475"/>
    </source>
</evidence>
<evidence type="ECO:0000256" key="6">
    <source>
        <dbReference type="SAM" id="Phobius"/>
    </source>
</evidence>